<keyword evidence="2" id="KW-1003">Cell membrane</keyword>
<evidence type="ECO:0000256" key="8">
    <source>
        <dbReference type="ARBA" id="ARBA00023224"/>
    </source>
</evidence>
<comment type="similarity">
    <text evidence="9">Belongs to the methyl-accepting chemotaxis (MCP) protein family.</text>
</comment>
<dbReference type="EMBL" id="CU207211">
    <property type="protein sequence ID" value="CAL61814.1"/>
    <property type="molecule type" value="Genomic_DNA"/>
</dbReference>
<evidence type="ECO:0000256" key="3">
    <source>
        <dbReference type="ARBA" id="ARBA00022481"/>
    </source>
</evidence>
<organism evidence="13 14">
    <name type="scientific">Herminiimonas arsenicoxydans</name>
    <dbReference type="NCBI Taxonomy" id="204773"/>
    <lineage>
        <taxon>Bacteria</taxon>
        <taxon>Pseudomonadati</taxon>
        <taxon>Pseudomonadota</taxon>
        <taxon>Betaproteobacteria</taxon>
        <taxon>Burkholderiales</taxon>
        <taxon>Oxalobacteraceae</taxon>
        <taxon>Herminiimonas</taxon>
    </lineage>
</organism>
<dbReference type="Pfam" id="PF02203">
    <property type="entry name" value="TarH"/>
    <property type="match status" value="1"/>
</dbReference>
<evidence type="ECO:0000313" key="14">
    <source>
        <dbReference type="Proteomes" id="UP000006697"/>
    </source>
</evidence>
<dbReference type="Pfam" id="PF00015">
    <property type="entry name" value="MCPsignal"/>
    <property type="match status" value="1"/>
</dbReference>
<dbReference type="KEGG" id="har:HEAR1657"/>
<dbReference type="InterPro" id="IPR051310">
    <property type="entry name" value="MCP_chemotaxis"/>
</dbReference>
<dbReference type="GO" id="GO:0005886">
    <property type="term" value="C:plasma membrane"/>
    <property type="evidence" value="ECO:0007669"/>
    <property type="project" value="UniProtKB-SubCell"/>
</dbReference>
<accession>A4G5M7</accession>
<dbReference type="InterPro" id="IPR004089">
    <property type="entry name" value="MCPsignal_dom"/>
</dbReference>
<evidence type="ECO:0000256" key="11">
    <source>
        <dbReference type="SAM" id="Phobius"/>
    </source>
</evidence>
<evidence type="ECO:0000256" key="4">
    <source>
        <dbReference type="ARBA" id="ARBA00022519"/>
    </source>
</evidence>
<feature type="transmembrane region" description="Helical" evidence="11">
    <location>
        <begin position="188"/>
        <end position="208"/>
    </location>
</feature>
<dbReference type="PANTHER" id="PTHR43531">
    <property type="entry name" value="PROTEIN ICFG"/>
    <property type="match status" value="1"/>
</dbReference>
<dbReference type="SUPFAM" id="SSF58104">
    <property type="entry name" value="Methyl-accepting chemotaxis protein (MCP) signaling domain"/>
    <property type="match status" value="1"/>
</dbReference>
<evidence type="ECO:0000256" key="9">
    <source>
        <dbReference type="ARBA" id="ARBA00029447"/>
    </source>
</evidence>
<dbReference type="GO" id="GO:0006935">
    <property type="term" value="P:chemotaxis"/>
    <property type="evidence" value="ECO:0007669"/>
    <property type="project" value="InterPro"/>
</dbReference>
<dbReference type="GO" id="GO:0004888">
    <property type="term" value="F:transmembrane signaling receptor activity"/>
    <property type="evidence" value="ECO:0007669"/>
    <property type="project" value="InterPro"/>
</dbReference>
<evidence type="ECO:0000256" key="6">
    <source>
        <dbReference type="ARBA" id="ARBA00022989"/>
    </source>
</evidence>
<name>A4G5M7_HERAR</name>
<evidence type="ECO:0000256" key="1">
    <source>
        <dbReference type="ARBA" id="ARBA00004429"/>
    </source>
</evidence>
<evidence type="ECO:0000256" key="2">
    <source>
        <dbReference type="ARBA" id="ARBA00022475"/>
    </source>
</evidence>
<dbReference type="STRING" id="204773.HEAR1657"/>
<dbReference type="InterPro" id="IPR004090">
    <property type="entry name" value="Chemotax_Me-accpt_rcpt"/>
</dbReference>
<evidence type="ECO:0000313" key="13">
    <source>
        <dbReference type="EMBL" id="CAL61814.1"/>
    </source>
</evidence>
<keyword evidence="14" id="KW-1185">Reference proteome</keyword>
<evidence type="ECO:0000256" key="5">
    <source>
        <dbReference type="ARBA" id="ARBA00022692"/>
    </source>
</evidence>
<dbReference type="Gene3D" id="1.10.287.950">
    <property type="entry name" value="Methyl-accepting chemotaxis protein"/>
    <property type="match status" value="1"/>
</dbReference>
<keyword evidence="5 11" id="KW-0812">Transmembrane</keyword>
<sequence length="538" mass="56844">MNITLKTRLGLVIGLLALISMAVGLLGLNGIGRSNGDLQQVYQHRTVALEKISRIDRLLLANRLALSEALHDPDAEKTASHTALIAKNAAEITQAWNEYMDGSLLPDERRLAENFASHRARMVQDGLFPAAAALQKGQVVEAMQLQQQFQKLVPAVRNSIDALRKLQVDEAGLAYEAAQQRYLTIRNVIATVLGAGAVAATLLGFLLVRSVYAQLGGEPQYAAQIVRRIAGGDLSATIITRKGDRNSLLAAMQDMQQNLAKTVGDIRRASDTIATASGQIAAGNIDLSARTEQQASSLEETASSMEELTATVKQNAGHAQQANQLAVSASDIAVQGNTVVAQVVTTMDSISASAGRIGDIIGVINGIAFQTNILALNAAVEAARVGEQGRGFAVVATEVRSLAQRSAEAAKEIKSLIDDSLEKVGAGATLVDQAGSTMNEIVASIGQVTDIMGEITTASREQTAGIEQVNQAIGQMDRVTQQNAALVEEAAAAAGSLQEQACSLVQVVSVFKLEQAQSHRTALPHMLDMPVHTLARLT</sequence>
<keyword evidence="6 11" id="KW-1133">Transmembrane helix</keyword>
<dbReference type="PANTHER" id="PTHR43531:SF14">
    <property type="entry name" value="METHYL-ACCEPTING CHEMOTAXIS PROTEIN I-RELATED"/>
    <property type="match status" value="1"/>
</dbReference>
<dbReference type="Proteomes" id="UP000006697">
    <property type="component" value="Chromosome"/>
</dbReference>
<evidence type="ECO:0000256" key="10">
    <source>
        <dbReference type="PROSITE-ProRule" id="PRU00284"/>
    </source>
</evidence>
<dbReference type="GO" id="GO:0007165">
    <property type="term" value="P:signal transduction"/>
    <property type="evidence" value="ECO:0007669"/>
    <property type="project" value="UniProtKB-KW"/>
</dbReference>
<dbReference type="SMART" id="SM00283">
    <property type="entry name" value="MA"/>
    <property type="match status" value="1"/>
</dbReference>
<reference evidence="13 14" key="1">
    <citation type="journal article" date="2007" name="PLoS Genet.">
        <title>A tale of two oxidation states: bacterial colonization of arsenic-rich environments.</title>
        <authorList>
            <person name="Muller D."/>
            <person name="Medigue C."/>
            <person name="Koechler S."/>
            <person name="Barbe V."/>
            <person name="Barakat M."/>
            <person name="Talla E."/>
            <person name="Bonnefoy V."/>
            <person name="Krin E."/>
            <person name="Arsene-Ploetze F."/>
            <person name="Carapito C."/>
            <person name="Chandler M."/>
            <person name="Cournoyer B."/>
            <person name="Cruveiller S."/>
            <person name="Dossat C."/>
            <person name="Duval S."/>
            <person name="Heymann M."/>
            <person name="Leize E."/>
            <person name="Lieutaud A."/>
            <person name="Lievremont D."/>
            <person name="Makita Y."/>
            <person name="Mangenot S."/>
            <person name="Nitschke W."/>
            <person name="Ortet P."/>
            <person name="Perdrial N."/>
            <person name="Schoepp B."/>
            <person name="Siguier N."/>
            <person name="Simeonova D.D."/>
            <person name="Rouy Z."/>
            <person name="Segurens B."/>
            <person name="Turlin E."/>
            <person name="Vallenet D."/>
            <person name="Van Dorsselaer A."/>
            <person name="Weiss S."/>
            <person name="Weissenbach J."/>
            <person name="Lett M.C."/>
            <person name="Danchin A."/>
            <person name="Bertin P.N."/>
        </authorList>
    </citation>
    <scope>NUCLEOTIDE SEQUENCE [LARGE SCALE GENOMIC DNA]</scope>
    <source>
        <strain evidence="14">ULPAs1</strain>
    </source>
</reference>
<comment type="subcellular location">
    <subcellularLocation>
        <location evidence="1">Cell inner membrane</location>
        <topology evidence="1">Multi-pass membrane protein</topology>
    </subcellularLocation>
</comment>
<dbReference type="HOGENOM" id="CLU_000445_107_16_4"/>
<keyword evidence="8 10" id="KW-0807">Transducer</keyword>
<dbReference type="OrthoDB" id="9177860at2"/>
<dbReference type="CDD" id="cd11386">
    <property type="entry name" value="MCP_signal"/>
    <property type="match status" value="1"/>
</dbReference>
<proteinExistence type="inferred from homology"/>
<feature type="domain" description="Methyl-accepting transducer" evidence="12">
    <location>
        <begin position="269"/>
        <end position="498"/>
    </location>
</feature>
<dbReference type="FunFam" id="1.10.287.950:FF:000001">
    <property type="entry name" value="Methyl-accepting chemotaxis sensory transducer"/>
    <property type="match status" value="1"/>
</dbReference>
<dbReference type="AlphaFoldDB" id="A4G5M7"/>
<keyword evidence="4" id="KW-0997">Cell inner membrane</keyword>
<evidence type="ECO:0000256" key="7">
    <source>
        <dbReference type="ARBA" id="ARBA00023136"/>
    </source>
</evidence>
<keyword evidence="3" id="KW-0488">Methylation</keyword>
<protein>
    <submittedName>
        <fullName evidence="13">Methyl-accepting chemotaxis protein I (MCP-I) (Serine chemoreceptor protein) Tsr-like</fullName>
    </submittedName>
</protein>
<gene>
    <name evidence="13" type="ordered locus">HEAR1657</name>
</gene>
<dbReference type="InterPro" id="IPR003122">
    <property type="entry name" value="Tar_rcpt_lig-bd"/>
</dbReference>
<keyword evidence="7 11" id="KW-0472">Membrane</keyword>
<evidence type="ECO:0000259" key="12">
    <source>
        <dbReference type="PROSITE" id="PS50111"/>
    </source>
</evidence>
<dbReference type="eggNOG" id="COG0840">
    <property type="taxonomic scope" value="Bacteria"/>
</dbReference>
<dbReference type="PRINTS" id="PR00260">
    <property type="entry name" value="CHEMTRNSDUCR"/>
</dbReference>
<dbReference type="PROSITE" id="PS50111">
    <property type="entry name" value="CHEMOTAXIS_TRANSDUC_2"/>
    <property type="match status" value="1"/>
</dbReference>